<sequence length="111" mass="12016">MKATIIKTISTSATLAIASAALVAMPATAQAGTLKLWANDHYTGSSVTFNHCNVDFSDNIYDSGTQNIESWVTIWNNTVFRGDERIATLYKGRPVPIFDKTDAADHATCFG</sequence>
<comment type="caution">
    <text evidence="2">The sequence shown here is derived from an EMBL/GenBank/DDBJ whole genome shotgun (WGS) entry which is preliminary data.</text>
</comment>
<organism evidence="2 3">
    <name type="scientific">Bifidobacterium thermacidophilum</name>
    <dbReference type="NCBI Taxonomy" id="246618"/>
    <lineage>
        <taxon>Bacteria</taxon>
        <taxon>Bacillati</taxon>
        <taxon>Actinomycetota</taxon>
        <taxon>Actinomycetes</taxon>
        <taxon>Bifidobacteriales</taxon>
        <taxon>Bifidobacteriaceae</taxon>
        <taxon>Bifidobacterium</taxon>
    </lineage>
</organism>
<dbReference type="EMBL" id="JAOQBW010000002">
    <property type="protein sequence ID" value="MFK3576153.1"/>
    <property type="molecule type" value="Genomic_DNA"/>
</dbReference>
<protein>
    <submittedName>
        <fullName evidence="2">Uncharacterized protein</fullName>
    </submittedName>
</protein>
<dbReference type="RefSeq" id="WP_033491930.1">
    <property type="nucleotide sequence ID" value="NZ_JAOQBW010000002.1"/>
</dbReference>
<keyword evidence="1" id="KW-0732">Signal</keyword>
<proteinExistence type="predicted"/>
<evidence type="ECO:0000256" key="1">
    <source>
        <dbReference type="SAM" id="SignalP"/>
    </source>
</evidence>
<evidence type="ECO:0000313" key="2">
    <source>
        <dbReference type="EMBL" id="MFK3576153.1"/>
    </source>
</evidence>
<evidence type="ECO:0000313" key="3">
    <source>
        <dbReference type="Proteomes" id="UP001620273"/>
    </source>
</evidence>
<gene>
    <name evidence="2" type="ORF">OCH74_04660</name>
</gene>
<feature type="signal peptide" evidence="1">
    <location>
        <begin position="1"/>
        <end position="31"/>
    </location>
</feature>
<accession>A0ABW8KNL5</accession>
<reference evidence="2 3" key="1">
    <citation type="submission" date="2022-09" db="EMBL/GenBank/DDBJ databases">
        <title>Genome sequencing of four strains from tibetan pig.</title>
        <authorList>
            <person name="Feng J."/>
        </authorList>
    </citation>
    <scope>NUCLEOTIDE SEQUENCE [LARGE SCALE GENOMIC DNA]</scope>
    <source>
        <strain evidence="2 3">11-1-1</strain>
    </source>
</reference>
<feature type="chain" id="PRO_5046402543" evidence="1">
    <location>
        <begin position="32"/>
        <end position="111"/>
    </location>
</feature>
<dbReference type="Proteomes" id="UP001620273">
    <property type="component" value="Unassembled WGS sequence"/>
</dbReference>
<keyword evidence="3" id="KW-1185">Reference proteome</keyword>
<name>A0ABW8KNL5_9BIFI</name>